<dbReference type="PANTHER" id="PTHR33602">
    <property type="entry name" value="REGULATORY PROTEIN RECX FAMILY PROTEIN"/>
    <property type="match status" value="1"/>
</dbReference>
<dbReference type="InterPro" id="IPR003783">
    <property type="entry name" value="Regulatory_RecX"/>
</dbReference>
<evidence type="ECO:0000256" key="2">
    <source>
        <dbReference type="ARBA" id="ARBA00009695"/>
    </source>
</evidence>
<dbReference type="PANTHER" id="PTHR33602:SF1">
    <property type="entry name" value="REGULATORY PROTEIN RECX FAMILY PROTEIN"/>
    <property type="match status" value="1"/>
</dbReference>
<dbReference type="InterPro" id="IPR053925">
    <property type="entry name" value="RecX_HTH_3rd"/>
</dbReference>
<feature type="domain" description="RecX first three-helical" evidence="9">
    <location>
        <begin position="32"/>
        <end position="70"/>
    </location>
</feature>
<evidence type="ECO:0000259" key="8">
    <source>
        <dbReference type="Pfam" id="PF21981"/>
    </source>
</evidence>
<dbReference type="InterPro" id="IPR053926">
    <property type="entry name" value="RecX_HTH_1st"/>
</dbReference>
<name>A0A1H5E6C1_9MICO</name>
<dbReference type="GO" id="GO:0005737">
    <property type="term" value="C:cytoplasm"/>
    <property type="evidence" value="ECO:0007669"/>
    <property type="project" value="UniProtKB-SubCell"/>
</dbReference>
<feature type="domain" description="RecX third three-helical" evidence="8">
    <location>
        <begin position="125"/>
        <end position="167"/>
    </location>
</feature>
<feature type="region of interest" description="Disordered" evidence="6">
    <location>
        <begin position="122"/>
        <end position="151"/>
    </location>
</feature>
<dbReference type="STRING" id="648782.SAMN04488554_0908"/>
<reference evidence="11" key="1">
    <citation type="submission" date="2016-10" db="EMBL/GenBank/DDBJ databases">
        <authorList>
            <person name="Varghese N."/>
            <person name="Submissions S."/>
        </authorList>
    </citation>
    <scope>NUCLEOTIDE SEQUENCE [LARGE SCALE GENOMIC DNA]</scope>
    <source>
        <strain evidence="11">DSM 21368</strain>
    </source>
</reference>
<evidence type="ECO:0000256" key="6">
    <source>
        <dbReference type="SAM" id="MobiDB-lite"/>
    </source>
</evidence>
<feature type="region of interest" description="Disordered" evidence="6">
    <location>
        <begin position="1"/>
        <end position="28"/>
    </location>
</feature>
<evidence type="ECO:0000256" key="4">
    <source>
        <dbReference type="ARBA" id="ARBA00022490"/>
    </source>
</evidence>
<dbReference type="AlphaFoldDB" id="A0A1H5E6C1"/>
<accession>A0A1H5E6C1</accession>
<comment type="function">
    <text evidence="5">Modulates RecA activity.</text>
</comment>
<keyword evidence="4 5" id="KW-0963">Cytoplasm</keyword>
<evidence type="ECO:0000313" key="10">
    <source>
        <dbReference type="EMBL" id="SED86677.1"/>
    </source>
</evidence>
<feature type="compositionally biased region" description="Basic and acidic residues" evidence="6">
    <location>
        <begin position="125"/>
        <end position="136"/>
    </location>
</feature>
<dbReference type="Pfam" id="PF21982">
    <property type="entry name" value="RecX_HTH1"/>
    <property type="match status" value="1"/>
</dbReference>
<dbReference type="RefSeq" id="WP_089771882.1">
    <property type="nucleotide sequence ID" value="NZ_FNTX01000001.1"/>
</dbReference>
<dbReference type="Proteomes" id="UP000199220">
    <property type="component" value="Unassembled WGS sequence"/>
</dbReference>
<dbReference type="EMBL" id="FNTX01000001">
    <property type="protein sequence ID" value="SED86677.1"/>
    <property type="molecule type" value="Genomic_DNA"/>
</dbReference>
<keyword evidence="11" id="KW-1185">Reference proteome</keyword>
<dbReference type="InterPro" id="IPR036388">
    <property type="entry name" value="WH-like_DNA-bd_sf"/>
</dbReference>
<evidence type="ECO:0000256" key="5">
    <source>
        <dbReference type="HAMAP-Rule" id="MF_01114"/>
    </source>
</evidence>
<evidence type="ECO:0000256" key="1">
    <source>
        <dbReference type="ARBA" id="ARBA00004496"/>
    </source>
</evidence>
<comment type="subcellular location">
    <subcellularLocation>
        <location evidence="1 5">Cytoplasm</location>
    </subcellularLocation>
</comment>
<evidence type="ECO:0000313" key="11">
    <source>
        <dbReference type="Proteomes" id="UP000199220"/>
    </source>
</evidence>
<comment type="similarity">
    <text evidence="2 5">Belongs to the RecX family.</text>
</comment>
<dbReference type="GO" id="GO:0006282">
    <property type="term" value="P:regulation of DNA repair"/>
    <property type="evidence" value="ECO:0007669"/>
    <property type="project" value="UniProtKB-UniRule"/>
</dbReference>
<dbReference type="OrthoDB" id="5244465at2"/>
<dbReference type="Gene3D" id="1.10.10.10">
    <property type="entry name" value="Winged helix-like DNA-binding domain superfamily/Winged helix DNA-binding domain"/>
    <property type="match status" value="2"/>
</dbReference>
<evidence type="ECO:0000259" key="9">
    <source>
        <dbReference type="Pfam" id="PF21982"/>
    </source>
</evidence>
<feature type="domain" description="RecX second three-helical" evidence="7">
    <location>
        <begin position="78"/>
        <end position="119"/>
    </location>
</feature>
<sequence length="198" mass="21577">MNNARRRSSRVQEPPETGAAAVDAEPAPEEVARTIALRKLNAAPQSRAQLAEAMAKRDVPGPIIEKVLDRFSEVGLVDDAAYAEMLVRSKHNERGLARRALAQELRRKGIEGDVADAALETVQPEDEHERARELVRRKARSTTGLDHQKRRRRLVSMLARKGYGPSVALGAVDDVLASGGTGADDPDLFGPEDFLDAP</sequence>
<dbReference type="Pfam" id="PF21981">
    <property type="entry name" value="RecX_HTH3"/>
    <property type="match status" value="1"/>
</dbReference>
<dbReference type="Pfam" id="PF02631">
    <property type="entry name" value="RecX_HTH2"/>
    <property type="match status" value="1"/>
</dbReference>
<gene>
    <name evidence="5" type="primary">recX</name>
    <name evidence="10" type="ORF">SAMN04488554_0908</name>
</gene>
<protein>
    <recommendedName>
        <fullName evidence="3 5">Regulatory protein RecX</fullName>
    </recommendedName>
</protein>
<proteinExistence type="inferred from homology"/>
<organism evidence="10 11">
    <name type="scientific">Ruania alba</name>
    <dbReference type="NCBI Taxonomy" id="648782"/>
    <lineage>
        <taxon>Bacteria</taxon>
        <taxon>Bacillati</taxon>
        <taxon>Actinomycetota</taxon>
        <taxon>Actinomycetes</taxon>
        <taxon>Micrococcales</taxon>
        <taxon>Ruaniaceae</taxon>
        <taxon>Ruania</taxon>
    </lineage>
</organism>
<evidence type="ECO:0000256" key="3">
    <source>
        <dbReference type="ARBA" id="ARBA00018111"/>
    </source>
</evidence>
<dbReference type="HAMAP" id="MF_01114">
    <property type="entry name" value="RecX"/>
    <property type="match status" value="1"/>
</dbReference>
<dbReference type="InterPro" id="IPR053924">
    <property type="entry name" value="RecX_HTH_2nd"/>
</dbReference>
<evidence type="ECO:0000259" key="7">
    <source>
        <dbReference type="Pfam" id="PF02631"/>
    </source>
</evidence>